<dbReference type="PANTHER" id="PTHR30203">
    <property type="entry name" value="OUTER MEMBRANE CATION EFFLUX PROTEIN"/>
    <property type="match status" value="1"/>
</dbReference>
<evidence type="ECO:0000313" key="2">
    <source>
        <dbReference type="EMBL" id="VAX15452.1"/>
    </source>
</evidence>
<sequence>MKKLLLPLIAVSVMILSSCAVGPDFQKPQVDTLDVYRFDSLRVDSIANLEWWNLFDDSVLDSLVITALRNNKDLLIAVSRIEEARANLGFTKADIYPKLDISAGAARGDYAIGIRLPQLGNNFNVSAPLSWEIDFWGKFRRANESARAQLLASEYSLRTVQLSLISEVVSTYFQLLDYDQRLKIAEETVRSREKSLNIIQQRYDQGIIPEIDINQAEIQKEIAVSAVPFYRRLKVKTENVLNILLGKLPLEIERGKILKEQTIPPDIPPGLPAQLLERRPDIRQAEYLVMAQNAQIGVAEAMRLPAISLTAVLGFASTDLSSLISGGPAWSIGGNLFGPLFNFGKNIRRVEIQEEKTKQALLGYENTVLNAFREVEDALVEVQTYREQAASKKRQVDAARNALSLSRERYDGGITSYLEVLDAERSWFTAELELSDVRRSYLTAYIKLYKALGGGWITKEEKQAEQNNQQSQN</sequence>
<proteinExistence type="predicted"/>
<dbReference type="PANTHER" id="PTHR30203:SF33">
    <property type="entry name" value="BLR4455 PROTEIN"/>
    <property type="match status" value="1"/>
</dbReference>
<keyword evidence="1" id="KW-0175">Coiled coil</keyword>
<accession>A0A3B1BH69</accession>
<feature type="coiled-coil region" evidence="1">
    <location>
        <begin position="375"/>
        <end position="402"/>
    </location>
</feature>
<dbReference type="Gene3D" id="1.20.1600.10">
    <property type="entry name" value="Outer membrane efflux proteins (OEP)"/>
    <property type="match status" value="1"/>
</dbReference>
<dbReference type="Gene3D" id="2.20.200.10">
    <property type="entry name" value="Outer membrane efflux proteins (OEP)"/>
    <property type="match status" value="1"/>
</dbReference>
<gene>
    <name evidence="2" type="ORF">MNBD_IGNAVI01-424</name>
</gene>
<evidence type="ECO:0000256" key="1">
    <source>
        <dbReference type="SAM" id="Coils"/>
    </source>
</evidence>
<dbReference type="InterPro" id="IPR003423">
    <property type="entry name" value="OMP_efflux"/>
</dbReference>
<dbReference type="EMBL" id="UOGD01000022">
    <property type="protein sequence ID" value="VAX15452.1"/>
    <property type="molecule type" value="Genomic_DNA"/>
</dbReference>
<dbReference type="GO" id="GO:0016020">
    <property type="term" value="C:membrane"/>
    <property type="evidence" value="ECO:0007669"/>
    <property type="project" value="InterPro"/>
</dbReference>
<reference evidence="2" key="1">
    <citation type="submission" date="2018-06" db="EMBL/GenBank/DDBJ databases">
        <authorList>
            <person name="Zhirakovskaya E."/>
        </authorList>
    </citation>
    <scope>NUCLEOTIDE SEQUENCE</scope>
</reference>
<dbReference type="PROSITE" id="PS51257">
    <property type="entry name" value="PROKAR_LIPOPROTEIN"/>
    <property type="match status" value="1"/>
</dbReference>
<dbReference type="SUPFAM" id="SSF56954">
    <property type="entry name" value="Outer membrane efflux proteins (OEP)"/>
    <property type="match status" value="1"/>
</dbReference>
<dbReference type="GO" id="GO:0015562">
    <property type="term" value="F:efflux transmembrane transporter activity"/>
    <property type="evidence" value="ECO:0007669"/>
    <property type="project" value="InterPro"/>
</dbReference>
<protein>
    <submittedName>
        <fullName evidence="2">Efflux transport system, outer membrane factor (OMF) lipoprotein</fullName>
    </submittedName>
</protein>
<dbReference type="AlphaFoldDB" id="A0A3B1BH69"/>
<dbReference type="InterPro" id="IPR010131">
    <property type="entry name" value="MdtP/NodT-like"/>
</dbReference>
<dbReference type="NCBIfam" id="TIGR01845">
    <property type="entry name" value="outer_NodT"/>
    <property type="match status" value="1"/>
</dbReference>
<name>A0A3B1BH69_9ZZZZ</name>
<dbReference type="Pfam" id="PF02321">
    <property type="entry name" value="OEP"/>
    <property type="match status" value="2"/>
</dbReference>
<organism evidence="2">
    <name type="scientific">hydrothermal vent metagenome</name>
    <dbReference type="NCBI Taxonomy" id="652676"/>
    <lineage>
        <taxon>unclassified sequences</taxon>
        <taxon>metagenomes</taxon>
        <taxon>ecological metagenomes</taxon>
    </lineage>
</organism>
<keyword evidence="2" id="KW-0449">Lipoprotein</keyword>